<dbReference type="Proteomes" id="UP000050761">
    <property type="component" value="Unassembled WGS sequence"/>
</dbReference>
<evidence type="ECO:0000313" key="1">
    <source>
        <dbReference type="EMBL" id="VDO62915.1"/>
    </source>
</evidence>
<dbReference type="AlphaFoldDB" id="A0A183FEV0"/>
<dbReference type="WBParaSite" id="HPBE_0000494701-mRNA-1">
    <property type="protein sequence ID" value="HPBE_0000494701-mRNA-1"/>
    <property type="gene ID" value="HPBE_0000494701"/>
</dbReference>
<dbReference type="EMBL" id="UZAH01025386">
    <property type="protein sequence ID" value="VDO62915.1"/>
    <property type="molecule type" value="Genomic_DNA"/>
</dbReference>
<name>A0A183FEV0_HELPZ</name>
<evidence type="ECO:0000313" key="2">
    <source>
        <dbReference type="Proteomes" id="UP000050761"/>
    </source>
</evidence>
<reference evidence="1 2" key="1">
    <citation type="submission" date="2018-11" db="EMBL/GenBank/DDBJ databases">
        <authorList>
            <consortium name="Pathogen Informatics"/>
        </authorList>
    </citation>
    <scope>NUCLEOTIDE SEQUENCE [LARGE SCALE GENOMIC DNA]</scope>
</reference>
<reference evidence="3" key="2">
    <citation type="submission" date="2019-09" db="UniProtKB">
        <authorList>
            <consortium name="WormBaseParasite"/>
        </authorList>
    </citation>
    <scope>IDENTIFICATION</scope>
</reference>
<keyword evidence="2" id="KW-1185">Reference proteome</keyword>
<organism evidence="2 3">
    <name type="scientific">Heligmosomoides polygyrus</name>
    <name type="common">Parasitic roundworm</name>
    <dbReference type="NCBI Taxonomy" id="6339"/>
    <lineage>
        <taxon>Eukaryota</taxon>
        <taxon>Metazoa</taxon>
        <taxon>Ecdysozoa</taxon>
        <taxon>Nematoda</taxon>
        <taxon>Chromadorea</taxon>
        <taxon>Rhabditida</taxon>
        <taxon>Rhabditina</taxon>
        <taxon>Rhabditomorpha</taxon>
        <taxon>Strongyloidea</taxon>
        <taxon>Heligmosomidae</taxon>
        <taxon>Heligmosomoides</taxon>
    </lineage>
</organism>
<proteinExistence type="predicted"/>
<accession>A0A3P8AQ82</accession>
<sequence>MKGASRQLEATDIYLLRFEDTVVGNEEARRLENTYEMKGASRQLEATDIYLLRFEDTVVGNEEARTFTAAKASVSKLTLAT</sequence>
<accession>A0A183FEV0</accession>
<protein>
    <submittedName>
        <fullName evidence="3">SF4 helicase domain-containing protein</fullName>
    </submittedName>
</protein>
<gene>
    <name evidence="1" type="ORF">HPBE_LOCUS4948</name>
</gene>
<evidence type="ECO:0000313" key="3">
    <source>
        <dbReference type="WBParaSite" id="HPBE_0000494701-mRNA-1"/>
    </source>
</evidence>